<dbReference type="InterPro" id="IPR039989">
    <property type="entry name" value="NUDT9"/>
</dbReference>
<evidence type="ECO:0000256" key="5">
    <source>
        <dbReference type="ARBA" id="ARBA00033056"/>
    </source>
</evidence>
<accession>A0AAV7PAR4</accession>
<organism evidence="12 13">
    <name type="scientific">Pleurodeles waltl</name>
    <name type="common">Iberian ribbed newt</name>
    <dbReference type="NCBI Taxonomy" id="8319"/>
    <lineage>
        <taxon>Eukaryota</taxon>
        <taxon>Metazoa</taxon>
        <taxon>Chordata</taxon>
        <taxon>Craniata</taxon>
        <taxon>Vertebrata</taxon>
        <taxon>Euteleostomi</taxon>
        <taxon>Amphibia</taxon>
        <taxon>Batrachia</taxon>
        <taxon>Caudata</taxon>
        <taxon>Salamandroidea</taxon>
        <taxon>Salamandridae</taxon>
        <taxon>Pleurodelinae</taxon>
        <taxon>Pleurodeles</taxon>
    </lineage>
</organism>
<comment type="catalytic activity">
    <reaction evidence="6">
        <text>ADP-D-ribose + H2O = D-ribose 5-phosphate + AMP + 2 H(+)</text>
        <dbReference type="Rhea" id="RHEA:10412"/>
        <dbReference type="ChEBI" id="CHEBI:15377"/>
        <dbReference type="ChEBI" id="CHEBI:15378"/>
        <dbReference type="ChEBI" id="CHEBI:57967"/>
        <dbReference type="ChEBI" id="CHEBI:78346"/>
        <dbReference type="ChEBI" id="CHEBI:456215"/>
        <dbReference type="EC" id="3.6.1.13"/>
    </reaction>
</comment>
<dbReference type="Gene3D" id="3.90.79.10">
    <property type="entry name" value="Nucleoside Triphosphate Pyrophosphohydrolase"/>
    <property type="match status" value="1"/>
</dbReference>
<comment type="similarity">
    <text evidence="1">Belongs to the Nudix hydrolase family. NudF subfamily.</text>
</comment>
<dbReference type="Proteomes" id="UP001066276">
    <property type="component" value="Chromosome 7"/>
</dbReference>
<dbReference type="AlphaFoldDB" id="A0AAV7PAR4"/>
<protein>
    <recommendedName>
        <fullName evidence="9">ADP-ribose pyrophosphatase, mitochondrial</fullName>
        <ecNumber evidence="2">3.6.1.13</ecNumber>
    </recommendedName>
    <alternativeName>
        <fullName evidence="3">ADP-ribose diphosphatase</fullName>
    </alternativeName>
    <alternativeName>
        <fullName evidence="5">ADP-ribose phosphohydrolase</fullName>
    </alternativeName>
    <alternativeName>
        <fullName evidence="4">Adenosine diphosphoribose pyrophosphatase</fullName>
    </alternativeName>
    <alternativeName>
        <fullName evidence="10">Nucleoside diphosphate-linked moiety X motif 9</fullName>
    </alternativeName>
</protein>
<dbReference type="InterPro" id="IPR000086">
    <property type="entry name" value="NUDIX_hydrolase_dom"/>
</dbReference>
<evidence type="ECO:0000259" key="11">
    <source>
        <dbReference type="PROSITE" id="PS51462"/>
    </source>
</evidence>
<evidence type="ECO:0000256" key="4">
    <source>
        <dbReference type="ARBA" id="ARBA00030308"/>
    </source>
</evidence>
<comment type="function">
    <text evidence="7">Hydrolyzes ADP-ribose (ADPR) to AMP and ribose 5'-phosphate.</text>
</comment>
<evidence type="ECO:0000256" key="10">
    <source>
        <dbReference type="ARBA" id="ARBA00079599"/>
    </source>
</evidence>
<proteinExistence type="inferred from homology"/>
<dbReference type="Pfam" id="PF00293">
    <property type="entry name" value="NUDIX"/>
    <property type="match status" value="1"/>
</dbReference>
<dbReference type="SUPFAM" id="SSF55811">
    <property type="entry name" value="Nudix"/>
    <property type="match status" value="1"/>
</dbReference>
<gene>
    <name evidence="12" type="ORF">NDU88_003728</name>
</gene>
<dbReference type="EMBL" id="JANPWB010000011">
    <property type="protein sequence ID" value="KAJ1125296.1"/>
    <property type="molecule type" value="Genomic_DNA"/>
</dbReference>
<evidence type="ECO:0000256" key="6">
    <source>
        <dbReference type="ARBA" id="ARBA00049546"/>
    </source>
</evidence>
<comment type="subunit">
    <text evidence="8">Monomer. Interacts with GLOD4.</text>
</comment>
<dbReference type="GO" id="GO:0047631">
    <property type="term" value="F:ADP-ribose diphosphatase activity"/>
    <property type="evidence" value="ECO:0007669"/>
    <property type="project" value="UniProtKB-EC"/>
</dbReference>
<dbReference type="GO" id="GO:0005739">
    <property type="term" value="C:mitochondrion"/>
    <property type="evidence" value="ECO:0007669"/>
    <property type="project" value="TreeGrafter"/>
</dbReference>
<evidence type="ECO:0000256" key="1">
    <source>
        <dbReference type="ARBA" id="ARBA00007482"/>
    </source>
</evidence>
<dbReference type="EC" id="3.6.1.13" evidence="2"/>
<dbReference type="PROSITE" id="PS51462">
    <property type="entry name" value="NUDIX"/>
    <property type="match status" value="1"/>
</dbReference>
<feature type="domain" description="Nudix hydrolase" evidence="11">
    <location>
        <begin position="158"/>
        <end position="314"/>
    </location>
</feature>
<dbReference type="PANTHER" id="PTHR13030">
    <property type="entry name" value="NUDIX HYDROLASE"/>
    <property type="match status" value="1"/>
</dbReference>
<evidence type="ECO:0000256" key="7">
    <source>
        <dbReference type="ARBA" id="ARBA00056962"/>
    </source>
</evidence>
<dbReference type="Pfam" id="PF25969">
    <property type="entry name" value="NUDT9_N"/>
    <property type="match status" value="1"/>
</dbReference>
<evidence type="ECO:0000256" key="9">
    <source>
        <dbReference type="ARBA" id="ARBA00070304"/>
    </source>
</evidence>
<comment type="caution">
    <text evidence="12">The sequence shown here is derived from an EMBL/GenBank/DDBJ whole genome shotgun (WGS) entry which is preliminary data.</text>
</comment>
<evidence type="ECO:0000256" key="3">
    <source>
        <dbReference type="ARBA" id="ARBA00030162"/>
    </source>
</evidence>
<reference evidence="12" key="1">
    <citation type="journal article" date="2022" name="bioRxiv">
        <title>Sequencing and chromosome-scale assembly of the giantPleurodeles waltlgenome.</title>
        <authorList>
            <person name="Brown T."/>
            <person name="Elewa A."/>
            <person name="Iarovenko S."/>
            <person name="Subramanian E."/>
            <person name="Araus A.J."/>
            <person name="Petzold A."/>
            <person name="Susuki M."/>
            <person name="Suzuki K.-i.T."/>
            <person name="Hayashi T."/>
            <person name="Toyoda A."/>
            <person name="Oliveira C."/>
            <person name="Osipova E."/>
            <person name="Leigh N.D."/>
            <person name="Simon A."/>
            <person name="Yun M.H."/>
        </authorList>
    </citation>
    <scope>NUCLEOTIDE SEQUENCE</scope>
    <source>
        <strain evidence="12">20211129_DDA</strain>
        <tissue evidence="12">Liver</tissue>
    </source>
</reference>
<name>A0AAV7PAR4_PLEWA</name>
<keyword evidence="13" id="KW-1185">Reference proteome</keyword>
<dbReference type="FunFam" id="3.90.79.10:FF:000021">
    <property type="entry name" value="ADP-ribose pyrophosphatase, mitochondrial isoform X1"/>
    <property type="match status" value="1"/>
</dbReference>
<dbReference type="CDD" id="cd03670">
    <property type="entry name" value="NUDIX_ADPRase_Nudt9"/>
    <property type="match status" value="1"/>
</dbReference>
<dbReference type="PANTHER" id="PTHR13030:SF8">
    <property type="entry name" value="ADP-RIBOSE PYROPHOSPHATASE, MITOCHONDRIAL"/>
    <property type="match status" value="1"/>
</dbReference>
<dbReference type="InterPro" id="IPR015797">
    <property type="entry name" value="NUDIX_hydrolase-like_dom_sf"/>
</dbReference>
<evidence type="ECO:0000256" key="8">
    <source>
        <dbReference type="ARBA" id="ARBA00064968"/>
    </source>
</evidence>
<evidence type="ECO:0000256" key="2">
    <source>
        <dbReference type="ARBA" id="ARBA00012453"/>
    </source>
</evidence>
<sequence length="320" mass="35761">MQELKDRPGGSVQPKGARSYFSHWFHFPQAYCLSAMPSSDSHTKARTSPYPQSSVRRGLVPDDKVSWSVPWPEYQPVDYTAPSVLAGPVWADPDISTSDFFPKFNQRDGKIQRKSLCGTYEVVESRPRNPMGRTGITGRGLLGRWGPNHAADPIITRWKRDNTGAKVIHKLSGKNILEFVAIKRRDCGEWAIPGGMVDPGEKIGATLKREFGEEAVNALDKTSAERQVLEEKLNLLFSQDQFEVYKGYVDDPRNTDNAWMETEAVNYHDDTGAIMDNIPLEAGDDAGKVKWVAISKACQLYASHAHFIQLVAAKLDAHWS</sequence>
<evidence type="ECO:0000313" key="12">
    <source>
        <dbReference type="EMBL" id="KAJ1125296.1"/>
    </source>
</evidence>
<evidence type="ECO:0000313" key="13">
    <source>
        <dbReference type="Proteomes" id="UP001066276"/>
    </source>
</evidence>